<feature type="binding site" description="axial binding residue" evidence="14">
    <location>
        <position position="832"/>
    </location>
    <ligand>
        <name>heme</name>
        <dbReference type="ChEBI" id="CHEBI:30413"/>
    </ligand>
    <ligandPart>
        <name>Fe</name>
        <dbReference type="ChEBI" id="CHEBI:18248"/>
    </ligandPart>
</feature>
<keyword evidence="17" id="KW-1185">Reference proteome</keyword>
<keyword evidence="15" id="KW-1133">Transmembrane helix</keyword>
<comment type="subcellular location">
    <subcellularLocation>
        <location evidence="4">Endoplasmic reticulum membrane</location>
        <topology evidence="4">Peripheral membrane protein</topology>
    </subcellularLocation>
    <subcellularLocation>
        <location evidence="3">Microsome membrane</location>
        <topology evidence="3">Peripheral membrane protein</topology>
    </subcellularLocation>
</comment>
<evidence type="ECO:0000256" key="4">
    <source>
        <dbReference type="ARBA" id="ARBA00004406"/>
    </source>
</evidence>
<dbReference type="GO" id="GO:0016705">
    <property type="term" value="F:oxidoreductase activity, acting on paired donors, with incorporation or reduction of molecular oxygen"/>
    <property type="evidence" value="ECO:0007669"/>
    <property type="project" value="InterPro"/>
</dbReference>
<dbReference type="EMBL" id="CCAG010017803">
    <property type="status" value="NOT_ANNOTATED_CDS"/>
    <property type="molecule type" value="Genomic_DNA"/>
</dbReference>
<dbReference type="GO" id="GO:0004497">
    <property type="term" value="F:monooxygenase activity"/>
    <property type="evidence" value="ECO:0007669"/>
    <property type="project" value="UniProtKB-KW"/>
</dbReference>
<dbReference type="InterPro" id="IPR002401">
    <property type="entry name" value="Cyt_P450_E_grp-I"/>
</dbReference>
<dbReference type="SUPFAM" id="SSF48264">
    <property type="entry name" value="Cytochrome P450"/>
    <property type="match status" value="3"/>
</dbReference>
<dbReference type="VEuPathDB" id="VectorBase:GMOY010311"/>
<keyword evidence="15" id="KW-0812">Transmembrane</keyword>
<evidence type="ECO:0000256" key="2">
    <source>
        <dbReference type="ARBA" id="ARBA00003690"/>
    </source>
</evidence>
<evidence type="ECO:0000256" key="3">
    <source>
        <dbReference type="ARBA" id="ARBA00004174"/>
    </source>
</evidence>
<keyword evidence="8" id="KW-0256">Endoplasmic reticulum</keyword>
<dbReference type="PANTHER" id="PTHR24291:SF187">
    <property type="entry name" value="CYTOCHROME P450 4AE1-RELATED"/>
    <property type="match status" value="1"/>
</dbReference>
<evidence type="ECO:0000256" key="5">
    <source>
        <dbReference type="ARBA" id="ARBA00010617"/>
    </source>
</evidence>
<evidence type="ECO:0000256" key="8">
    <source>
        <dbReference type="ARBA" id="ARBA00022824"/>
    </source>
</evidence>
<dbReference type="GO" id="GO:0020037">
    <property type="term" value="F:heme binding"/>
    <property type="evidence" value="ECO:0007669"/>
    <property type="project" value="InterPro"/>
</dbReference>
<dbReference type="InterPro" id="IPR001128">
    <property type="entry name" value="Cyt_P450"/>
</dbReference>
<comment type="similarity">
    <text evidence="5">Belongs to the cytochrome P450 family.</text>
</comment>
<dbReference type="InterPro" id="IPR050196">
    <property type="entry name" value="Cytochrome_P450_Monoox"/>
</dbReference>
<keyword evidence="11 14" id="KW-0408">Iron</keyword>
<dbReference type="PANTHER" id="PTHR24291">
    <property type="entry name" value="CYTOCHROME P450 FAMILY 4"/>
    <property type="match status" value="1"/>
</dbReference>
<comment type="function">
    <text evidence="2">May be involved in the metabolism of insect hormones and in the breakdown of synthetic insecticides.</text>
</comment>
<evidence type="ECO:0000313" key="17">
    <source>
        <dbReference type="Proteomes" id="UP000092444"/>
    </source>
</evidence>
<evidence type="ECO:0000256" key="14">
    <source>
        <dbReference type="PIRSR" id="PIRSR602401-1"/>
    </source>
</evidence>
<organism evidence="16 17">
    <name type="scientific">Glossina morsitans morsitans</name>
    <name type="common">Savannah tsetse fly</name>
    <dbReference type="NCBI Taxonomy" id="37546"/>
    <lineage>
        <taxon>Eukaryota</taxon>
        <taxon>Metazoa</taxon>
        <taxon>Ecdysozoa</taxon>
        <taxon>Arthropoda</taxon>
        <taxon>Hexapoda</taxon>
        <taxon>Insecta</taxon>
        <taxon>Pterygota</taxon>
        <taxon>Neoptera</taxon>
        <taxon>Endopterygota</taxon>
        <taxon>Diptera</taxon>
        <taxon>Brachycera</taxon>
        <taxon>Muscomorpha</taxon>
        <taxon>Hippoboscoidea</taxon>
        <taxon>Glossinidae</taxon>
        <taxon>Glossina</taxon>
    </lineage>
</organism>
<dbReference type="PhylomeDB" id="A0A1B0GAH6"/>
<name>A0A1B0GAH6_GLOMM</name>
<protein>
    <recommendedName>
        <fullName evidence="18">Cytochrome P450</fullName>
    </recommendedName>
</protein>
<dbReference type="Proteomes" id="UP000092444">
    <property type="component" value="Unassembled WGS sequence"/>
</dbReference>
<evidence type="ECO:0000256" key="13">
    <source>
        <dbReference type="ARBA" id="ARBA00023136"/>
    </source>
</evidence>
<evidence type="ECO:0008006" key="18">
    <source>
        <dbReference type="Google" id="ProtNLM"/>
    </source>
</evidence>
<evidence type="ECO:0000256" key="15">
    <source>
        <dbReference type="SAM" id="Phobius"/>
    </source>
</evidence>
<dbReference type="GO" id="GO:0005789">
    <property type="term" value="C:endoplasmic reticulum membrane"/>
    <property type="evidence" value="ECO:0007669"/>
    <property type="project" value="UniProtKB-SubCell"/>
</dbReference>
<dbReference type="GO" id="GO:0005506">
    <property type="term" value="F:iron ion binding"/>
    <property type="evidence" value="ECO:0007669"/>
    <property type="project" value="InterPro"/>
</dbReference>
<evidence type="ECO:0000256" key="6">
    <source>
        <dbReference type="ARBA" id="ARBA00022617"/>
    </source>
</evidence>
<feature type="transmembrane region" description="Helical" evidence="15">
    <location>
        <begin position="922"/>
        <end position="945"/>
    </location>
</feature>
<sequence>MINPAFHHKLLDQYIEIFDKNSIELTQQLETCADGMTVVDAYFWTARSTLAIILETVLDTKFNPDNIDHATYVHNVLEIMHLFGERAVRPWLHNEFFYKLLDSKNYRKSQRLLKSVNKFYDKILQRKRQEYELETKTFIENESENGTHDRDILAFERQHMPFIDILLRSQINGEPLTDQDILDEIYTIIIAGNDTTANALAYTMYAISCYPKIQQRIYQEISQILGNFDQRSLTMNDLNAMKYLESTIKEAMRMYTIVPIFGRYLLEDIKIEDKVIPAGTTVAFLSLFSNSDPEIFPRPDEFLPERFLGDTLNTFDPFAFIPFAGGPRKCIGGRFALLQIKCTIIRLLLHYEFIRLGSAPRPAYSVASLSCESEITIMYWTVVLLILLTILLCDFIYKKRVRTHFRKHGIPGPRLTLPLIGDVLITMGTDPTNVFKVMAYFREKYGKVFHVWIFHFSFVLVQNIEYLEPILSSPRLIKKNFIYDMLRGWLNDGLLLSSGAKWHARRKIITRSYHFAILEQFVAVFDRQSEAFVERLRGKADGKTVIEMFSEVCPTALDIITETAMGVKIDAQKHPNLPYVKALAHATKTIASRAVQPAFYLNFLYHITHVLDNVRLKKSIRIMHEFTNGIIRERRKALNESLIEEKQKDTERDLEVGTRKSVAFLDLLLQSTIDGKPLSDEDIREEVDTFMFEGHDTTTSGLAHTLYRLARHPDAQQKAYEEVQQVLNKSKTEPITMKDLQNLKYLECVIKEALRLHPSVPLISRVSEEEFKIGNFTLPRNTHIVLPLYAVGRDPQYFSNPDDFLPERFLLENTTKMHPFSFVPFSAGPRNCVGQKFAMLEMKMIVGKVLRDYEILPLGPDIMPIMSLILRSTTGINLVSIYTLMQTDFRKHLEKKKKQARRRKQNIKIEESLFGVKVKEKVIIIIMYWTAVILILLTILFWDFIHKKRVRTHFRRHGIPGPKLTLPLIGDVLITMGADPTNIFNLIRYFRESCGEVCHVWLFHFSFVLVQNVEYLEPILSSPRLIKKNFIYDMLRGWLNDGLLLSSGAKWHARRKIITRSYHFAILEQFVAVFDRQSEAFVERLRGKADGKTVIEMFSEVCPTALDIITETAMGVKIDAQKHPNLPYVKALAHATKTIASRAVQPAFYLNFLYNITHILDNVRLKKSIRIMHEFTNGIIRERRKALNESLIEEKQKDTERDLEVGTRKSVAFLDLLLQSTIDGKPLSNEDIREEVDTFMFEGHDTTTSGLAHTLYRLARHPDAQQKAYEEVQQVLNKSKTEPITMKDLQNLKYLECVIKEALRLHPSVPLISRVSEEEFKIGNFTLPRNTHIILPLYAVGRDPQYFSNPDDFLPERFLLENTTKMHPFSFVPFSAGPRNCVGQKFAMLEMKMIVGKVLRDYEILPFGPDIMPIMSLILRSTTGINLGVAHLGVEASYRRVFQKYSK</sequence>
<dbReference type="Gene3D" id="1.10.630.10">
    <property type="entry name" value="Cytochrome P450"/>
    <property type="match status" value="3"/>
</dbReference>
<keyword evidence="7 14" id="KW-0479">Metal-binding</keyword>
<evidence type="ECO:0000256" key="10">
    <source>
        <dbReference type="ARBA" id="ARBA00023002"/>
    </source>
</evidence>
<reference evidence="16" key="1">
    <citation type="submission" date="2020-05" db="UniProtKB">
        <authorList>
            <consortium name="EnsemblMetazoa"/>
        </authorList>
    </citation>
    <scope>IDENTIFICATION</scope>
    <source>
        <strain evidence="16">Yale</strain>
    </source>
</reference>
<keyword evidence="12" id="KW-0503">Monooxygenase</keyword>
<keyword evidence="6 14" id="KW-0349">Heme</keyword>
<evidence type="ECO:0000256" key="9">
    <source>
        <dbReference type="ARBA" id="ARBA00022848"/>
    </source>
</evidence>
<comment type="cofactor">
    <cofactor evidence="1 14">
        <name>heme</name>
        <dbReference type="ChEBI" id="CHEBI:30413"/>
    </cofactor>
</comment>
<dbReference type="STRING" id="37546.A0A1B0GAH6"/>
<evidence type="ECO:0000256" key="12">
    <source>
        <dbReference type="ARBA" id="ARBA00023033"/>
    </source>
</evidence>
<feature type="transmembrane region" description="Helical" evidence="15">
    <location>
        <begin position="448"/>
        <end position="467"/>
    </location>
</feature>
<dbReference type="EnsemblMetazoa" id="GMOY010311-RA">
    <property type="protein sequence ID" value="GMOY010311-PA"/>
    <property type="gene ID" value="GMOY010311"/>
</dbReference>
<keyword evidence="9" id="KW-0492">Microsome</keyword>
<dbReference type="PROSITE" id="PS00086">
    <property type="entry name" value="CYTOCHROME_P450"/>
    <property type="match status" value="2"/>
</dbReference>
<keyword evidence="10" id="KW-0560">Oxidoreductase</keyword>
<evidence type="ECO:0000313" key="16">
    <source>
        <dbReference type="EnsemblMetazoa" id="GMOY010311-PA"/>
    </source>
</evidence>
<proteinExistence type="inferred from homology"/>
<dbReference type="InterPro" id="IPR036396">
    <property type="entry name" value="Cyt_P450_sf"/>
</dbReference>
<accession>A0A1B0GAH6</accession>
<dbReference type="PRINTS" id="PR00463">
    <property type="entry name" value="EP450I"/>
</dbReference>
<dbReference type="PRINTS" id="PR00385">
    <property type="entry name" value="P450"/>
</dbReference>
<dbReference type="CDD" id="cd20628">
    <property type="entry name" value="CYP4"/>
    <property type="match status" value="2"/>
</dbReference>
<dbReference type="InterPro" id="IPR017972">
    <property type="entry name" value="Cyt_P450_CS"/>
</dbReference>
<evidence type="ECO:0000256" key="7">
    <source>
        <dbReference type="ARBA" id="ARBA00022723"/>
    </source>
</evidence>
<dbReference type="FunFam" id="1.10.630.10:FF:000035">
    <property type="entry name" value="CYtochrome P450 family"/>
    <property type="match status" value="2"/>
</dbReference>
<feature type="transmembrane region" description="Helical" evidence="15">
    <location>
        <begin position="377"/>
        <end position="397"/>
    </location>
</feature>
<keyword evidence="13 15" id="KW-0472">Membrane</keyword>
<evidence type="ECO:0000256" key="1">
    <source>
        <dbReference type="ARBA" id="ARBA00001971"/>
    </source>
</evidence>
<evidence type="ECO:0000256" key="11">
    <source>
        <dbReference type="ARBA" id="ARBA00023004"/>
    </source>
</evidence>
<dbReference type="Pfam" id="PF00067">
    <property type="entry name" value="p450"/>
    <property type="match status" value="3"/>
</dbReference>